<keyword evidence="2 10" id="KW-0808">Transferase</keyword>
<reference evidence="13" key="1">
    <citation type="journal article" date="2014" name="Genome Biol. Evol.">
        <title>Gene Loss Rather Than Gene Gain Is Associated with a Host Jump from Monocots to Dicots in the Smut Fungus Melanopsichium pennsylvanicum.</title>
        <authorList>
            <person name="Sharma R."/>
            <person name="Mishra B."/>
            <person name="Runge F."/>
            <person name="Thines M."/>
        </authorList>
    </citation>
    <scope>NUCLEOTIDE SEQUENCE</scope>
    <source>
        <strain evidence="13">4</strain>
    </source>
</reference>
<feature type="compositionally biased region" description="Basic and acidic residues" evidence="11">
    <location>
        <begin position="133"/>
        <end position="142"/>
    </location>
</feature>
<dbReference type="InterPro" id="IPR039859">
    <property type="entry name" value="PFA4/ZDH16/20/ERF2-like"/>
</dbReference>
<feature type="compositionally biased region" description="Basic and acidic residues" evidence="11">
    <location>
        <begin position="470"/>
        <end position="484"/>
    </location>
</feature>
<dbReference type="PROSITE" id="PS50216">
    <property type="entry name" value="DHHC"/>
    <property type="match status" value="1"/>
</dbReference>
<organism evidence="13">
    <name type="scientific">Melanopsichium pennsylvanicum 4</name>
    <dbReference type="NCBI Taxonomy" id="1398559"/>
    <lineage>
        <taxon>Eukaryota</taxon>
        <taxon>Fungi</taxon>
        <taxon>Dikarya</taxon>
        <taxon>Basidiomycota</taxon>
        <taxon>Ustilaginomycotina</taxon>
        <taxon>Ustilaginomycetes</taxon>
        <taxon>Ustilaginales</taxon>
        <taxon>Ustilaginaceae</taxon>
        <taxon>Melanopsichium</taxon>
    </lineage>
</organism>
<dbReference type="PANTHER" id="PTHR12246">
    <property type="entry name" value="PALMITOYLTRANSFERASE ZDHHC16"/>
    <property type="match status" value="1"/>
</dbReference>
<evidence type="ECO:0000256" key="7">
    <source>
        <dbReference type="ARBA" id="ARBA00023288"/>
    </source>
</evidence>
<feature type="region of interest" description="Disordered" evidence="11">
    <location>
        <begin position="455"/>
        <end position="535"/>
    </location>
</feature>
<feature type="transmembrane region" description="Helical" evidence="10">
    <location>
        <begin position="25"/>
        <end position="46"/>
    </location>
</feature>
<evidence type="ECO:0000313" key="13">
    <source>
        <dbReference type="EMBL" id="CDI52018.1"/>
    </source>
</evidence>
<proteinExistence type="inferred from homology"/>
<evidence type="ECO:0000256" key="4">
    <source>
        <dbReference type="ARBA" id="ARBA00022989"/>
    </source>
</evidence>
<evidence type="ECO:0000256" key="11">
    <source>
        <dbReference type="SAM" id="MobiDB-lite"/>
    </source>
</evidence>
<keyword evidence="7" id="KW-0449">Lipoprotein</keyword>
<keyword evidence="8 10" id="KW-0012">Acyltransferase</keyword>
<feature type="region of interest" description="Disordered" evidence="11">
    <location>
        <begin position="355"/>
        <end position="379"/>
    </location>
</feature>
<comment type="domain">
    <text evidence="10">The DHHC domain is required for palmitoyltransferase activity.</text>
</comment>
<evidence type="ECO:0000259" key="12">
    <source>
        <dbReference type="Pfam" id="PF01529"/>
    </source>
</evidence>
<dbReference type="AlphaFoldDB" id="A0A077R040"/>
<evidence type="ECO:0000256" key="8">
    <source>
        <dbReference type="ARBA" id="ARBA00023315"/>
    </source>
</evidence>
<feature type="transmembrane region" description="Helical" evidence="10">
    <location>
        <begin position="246"/>
        <end position="265"/>
    </location>
</feature>
<dbReference type="InterPro" id="IPR001594">
    <property type="entry name" value="Palmitoyltrfase_DHHC"/>
</dbReference>
<evidence type="ECO:0000256" key="1">
    <source>
        <dbReference type="ARBA" id="ARBA00004141"/>
    </source>
</evidence>
<feature type="compositionally biased region" description="Basic and acidic residues" evidence="11">
    <location>
        <begin position="513"/>
        <end position="522"/>
    </location>
</feature>
<feature type="transmembrane region" description="Helical" evidence="10">
    <location>
        <begin position="58"/>
        <end position="84"/>
    </location>
</feature>
<keyword evidence="5 10" id="KW-0472">Membrane</keyword>
<keyword evidence="6" id="KW-0564">Palmitate</keyword>
<dbReference type="GO" id="GO:0019706">
    <property type="term" value="F:protein-cysteine S-palmitoyltransferase activity"/>
    <property type="evidence" value="ECO:0007669"/>
    <property type="project" value="UniProtKB-EC"/>
</dbReference>
<comment type="catalytic activity">
    <reaction evidence="9 10">
        <text>L-cysteinyl-[protein] + hexadecanoyl-CoA = S-hexadecanoyl-L-cysteinyl-[protein] + CoA</text>
        <dbReference type="Rhea" id="RHEA:36683"/>
        <dbReference type="Rhea" id="RHEA-COMP:10131"/>
        <dbReference type="Rhea" id="RHEA-COMP:11032"/>
        <dbReference type="ChEBI" id="CHEBI:29950"/>
        <dbReference type="ChEBI" id="CHEBI:57287"/>
        <dbReference type="ChEBI" id="CHEBI:57379"/>
        <dbReference type="ChEBI" id="CHEBI:74151"/>
        <dbReference type="EC" id="2.3.1.225"/>
    </reaction>
</comment>
<accession>A0A077R040</accession>
<sequence>MPFSCDPNDPRSPPWLKSICRNLRWIPFFFILALILFAYLTVTISLTLRYHIARKGEWISALWELLFSTALAGGAVWGFIIAVFKDPGTPMGRMGVDTEGWGAEASAARAGSEYEMDRGEGYEEAQSLMHGHHAQDNDETHSSNRAPLLSMPIPGQPQYPARSGREQLDNLCRLRPSTEPSGPSVQLRSNIWVKSSGETRWCSKCSAPKPDRSHHCSTCNRCILRMDHHCPWLANRCVGLRNHKSFFLFISYTALFCVYSCQETARALLRYVEYENNGFETSPISWAVVLFLSFIFGASLVPFAGYHAYLILRNRTTIESMEGSGRIKLRVKRDENRPKVEDRLRGIVRRSLETHNRDHHLNRQNQGSENGTRTEDGGVWRSDEHLTREERRALKKASKLNVYDVGAASNWRQVMGNKWYFWLLPIGEPLHDGFSYPVQTQTMRKLEEVTASVRIRDEQQRAHSNFHHRDHVEEEHEEYSRDNHEEDDDDSVYDNSKPATRFGYGESSSVLGDARDTGLDRKPGKRFQGAHGEMEWGDAPKKSFVLFGVDNDEEEHN</sequence>
<protein>
    <recommendedName>
        <fullName evidence="10">Palmitoyltransferase</fullName>
        <ecNumber evidence="10">2.3.1.225</ecNumber>
    </recommendedName>
</protein>
<feature type="region of interest" description="Disordered" evidence="11">
    <location>
        <begin position="128"/>
        <end position="162"/>
    </location>
</feature>
<comment type="subcellular location">
    <subcellularLocation>
        <location evidence="1">Membrane</location>
        <topology evidence="1">Multi-pass membrane protein</topology>
    </subcellularLocation>
</comment>
<evidence type="ECO:0000256" key="10">
    <source>
        <dbReference type="RuleBase" id="RU079119"/>
    </source>
</evidence>
<evidence type="ECO:0000256" key="2">
    <source>
        <dbReference type="ARBA" id="ARBA00022679"/>
    </source>
</evidence>
<name>A0A077R040_9BASI</name>
<dbReference type="GO" id="GO:0016020">
    <property type="term" value="C:membrane"/>
    <property type="evidence" value="ECO:0007669"/>
    <property type="project" value="UniProtKB-SubCell"/>
</dbReference>
<dbReference type="EC" id="2.3.1.225" evidence="10"/>
<evidence type="ECO:0000256" key="3">
    <source>
        <dbReference type="ARBA" id="ARBA00022692"/>
    </source>
</evidence>
<evidence type="ECO:0000256" key="9">
    <source>
        <dbReference type="ARBA" id="ARBA00048048"/>
    </source>
</evidence>
<comment type="similarity">
    <text evidence="10">Belongs to the DHHC palmitoyltransferase family.</text>
</comment>
<evidence type="ECO:0000256" key="5">
    <source>
        <dbReference type="ARBA" id="ARBA00023136"/>
    </source>
</evidence>
<keyword evidence="4 10" id="KW-1133">Transmembrane helix</keyword>
<dbReference type="EMBL" id="HG529526">
    <property type="protein sequence ID" value="CDI52018.1"/>
    <property type="molecule type" value="Genomic_DNA"/>
</dbReference>
<feature type="domain" description="Palmitoyltransferase DHHC" evidence="12">
    <location>
        <begin position="197"/>
        <end position="322"/>
    </location>
</feature>
<dbReference type="Pfam" id="PF01529">
    <property type="entry name" value="DHHC"/>
    <property type="match status" value="1"/>
</dbReference>
<evidence type="ECO:0000256" key="6">
    <source>
        <dbReference type="ARBA" id="ARBA00023139"/>
    </source>
</evidence>
<feature type="transmembrane region" description="Helical" evidence="10">
    <location>
        <begin position="285"/>
        <end position="312"/>
    </location>
</feature>
<keyword evidence="3 10" id="KW-0812">Transmembrane</keyword>